<feature type="domain" description="NADH:flavin oxidoreductase/NADH oxidase N-terminal" evidence="6">
    <location>
        <begin position="5"/>
        <end position="340"/>
    </location>
</feature>
<dbReference type="EMBL" id="JANCLU010000024">
    <property type="protein sequence ID" value="MCP8940650.1"/>
    <property type="molecule type" value="Genomic_DNA"/>
</dbReference>
<keyword evidence="2" id="KW-0285">Flavoprotein</keyword>
<gene>
    <name evidence="7" type="ORF">NK718_19160</name>
</gene>
<comment type="cofactor">
    <cofactor evidence="1">
        <name>FMN</name>
        <dbReference type="ChEBI" id="CHEBI:58210"/>
    </cofactor>
</comment>
<dbReference type="SUPFAM" id="SSF51395">
    <property type="entry name" value="FMN-linked oxidoreductases"/>
    <property type="match status" value="1"/>
</dbReference>
<evidence type="ECO:0000256" key="4">
    <source>
        <dbReference type="ARBA" id="ARBA00022857"/>
    </source>
</evidence>
<evidence type="ECO:0000256" key="1">
    <source>
        <dbReference type="ARBA" id="ARBA00001917"/>
    </source>
</evidence>
<dbReference type="InterPro" id="IPR044152">
    <property type="entry name" value="YqjM-like"/>
</dbReference>
<evidence type="ECO:0000313" key="7">
    <source>
        <dbReference type="EMBL" id="MCP8940650.1"/>
    </source>
</evidence>
<keyword evidence="3" id="KW-0288">FMN</keyword>
<organism evidence="7 8">
    <name type="scientific">Alsobacter ponti</name>
    <dbReference type="NCBI Taxonomy" id="2962936"/>
    <lineage>
        <taxon>Bacteria</taxon>
        <taxon>Pseudomonadati</taxon>
        <taxon>Pseudomonadota</taxon>
        <taxon>Alphaproteobacteria</taxon>
        <taxon>Hyphomicrobiales</taxon>
        <taxon>Alsobacteraceae</taxon>
        <taxon>Alsobacter</taxon>
    </lineage>
</organism>
<accession>A0ABT1LGM4</accession>
<dbReference type="CDD" id="cd02932">
    <property type="entry name" value="OYE_YqiM_FMN"/>
    <property type="match status" value="1"/>
</dbReference>
<name>A0ABT1LGM4_9HYPH</name>
<evidence type="ECO:0000256" key="5">
    <source>
        <dbReference type="ARBA" id="ARBA00023002"/>
    </source>
</evidence>
<dbReference type="Proteomes" id="UP001205890">
    <property type="component" value="Unassembled WGS sequence"/>
</dbReference>
<dbReference type="Pfam" id="PF00724">
    <property type="entry name" value="Oxidored_FMN"/>
    <property type="match status" value="1"/>
</dbReference>
<keyword evidence="8" id="KW-1185">Reference proteome</keyword>
<proteinExistence type="predicted"/>
<evidence type="ECO:0000256" key="2">
    <source>
        <dbReference type="ARBA" id="ARBA00022630"/>
    </source>
</evidence>
<dbReference type="InterPro" id="IPR001155">
    <property type="entry name" value="OxRdtase_FMN_N"/>
</dbReference>
<reference evidence="7 8" key="1">
    <citation type="submission" date="2022-07" db="EMBL/GenBank/DDBJ databases">
        <authorList>
            <person name="Li W.-J."/>
            <person name="Deng Q.-Q."/>
        </authorList>
    </citation>
    <scope>NUCLEOTIDE SEQUENCE [LARGE SCALE GENOMIC DNA]</scope>
    <source>
        <strain evidence="7 8">SYSU M60028</strain>
    </source>
</reference>
<keyword evidence="5" id="KW-0560">Oxidoreductase</keyword>
<dbReference type="PANTHER" id="PTHR43303">
    <property type="entry name" value="NADPH DEHYDROGENASE C23G7.10C-RELATED"/>
    <property type="match status" value="1"/>
</dbReference>
<protein>
    <submittedName>
        <fullName evidence="7">NADH:flavin oxidoreductase/NADH oxidase</fullName>
    </submittedName>
</protein>
<evidence type="ECO:0000256" key="3">
    <source>
        <dbReference type="ARBA" id="ARBA00022643"/>
    </source>
</evidence>
<dbReference type="PANTHER" id="PTHR43303:SF4">
    <property type="entry name" value="NADPH DEHYDROGENASE C23G7.10C-RELATED"/>
    <property type="match status" value="1"/>
</dbReference>
<dbReference type="RefSeq" id="WP_254745625.1">
    <property type="nucleotide sequence ID" value="NZ_JANCLU010000024.1"/>
</dbReference>
<keyword evidence="4" id="KW-0521">NADP</keyword>
<comment type="caution">
    <text evidence="7">The sequence shown here is derived from an EMBL/GenBank/DDBJ whole genome shotgun (WGS) entry which is preliminary data.</text>
</comment>
<evidence type="ECO:0000313" key="8">
    <source>
        <dbReference type="Proteomes" id="UP001205890"/>
    </source>
</evidence>
<dbReference type="Gene3D" id="3.20.20.70">
    <property type="entry name" value="Aldolase class I"/>
    <property type="match status" value="1"/>
</dbReference>
<dbReference type="InterPro" id="IPR013785">
    <property type="entry name" value="Aldolase_TIM"/>
</dbReference>
<evidence type="ECO:0000259" key="6">
    <source>
        <dbReference type="Pfam" id="PF00724"/>
    </source>
</evidence>
<sequence>MTSHLFTPLQLGPIVVPNRIAIAPMCMYTADDGSATDWHLHHWMNMAMSGAGLFVVEATAVERIGRISHGDMGLYSDANERAARRALEAARAVALPGTKIGVQLAHAGRKASSQRPWEGGGALKADQDPWPTIAPSAIPMGEAWHTPREMDEADFARVRQAFVDAALRAVRVGFDLIELHMAHGYLLHSIQSPISNRRDDRYGGDAAGRRSFPIEVARAVKAALPPHVAVAARITGSDWVEGGLVAEDAVALAGALRDLGLAYACVSSGGVAMGQKIPVGAAYQAHLAEAVKQGTGIVTRAVGMIVTPAQAEALLAEGKADMVAIGRAALDDPRWGIHAADALGAELPAVPQFARARKATWPGQALKQG</sequence>